<proteinExistence type="predicted"/>
<reference evidence="2" key="1">
    <citation type="submission" date="2013-01" db="EMBL/GenBank/DDBJ databases">
        <title>Draft Genome Sequence of a Mulberry Tree, Morus notabilis C.K. Schneid.</title>
        <authorList>
            <person name="He N."/>
            <person name="Zhao S."/>
        </authorList>
    </citation>
    <scope>NUCLEOTIDE SEQUENCE</scope>
</reference>
<gene>
    <name evidence="1" type="ORF">L484_022999</name>
</gene>
<dbReference type="Proteomes" id="UP000030645">
    <property type="component" value="Unassembled WGS sequence"/>
</dbReference>
<dbReference type="EMBL" id="KE345183">
    <property type="protein sequence ID" value="EXB94891.1"/>
    <property type="molecule type" value="Genomic_DNA"/>
</dbReference>
<accession>W9S9D5</accession>
<evidence type="ECO:0000313" key="1">
    <source>
        <dbReference type="EMBL" id="EXB94891.1"/>
    </source>
</evidence>
<name>W9S9D5_9ROSA</name>
<protein>
    <submittedName>
        <fullName evidence="1">Uncharacterized protein</fullName>
    </submittedName>
</protein>
<evidence type="ECO:0000313" key="2">
    <source>
        <dbReference type="Proteomes" id="UP000030645"/>
    </source>
</evidence>
<sequence length="81" mass="8838">MTWPVSEGGGRRDESCVGRLSHVAGHSSFANDRDITCTVVAKNLVTRQDTFSITIKYLRYHNRAPSIAQYTIGTGGLPLVS</sequence>
<dbReference type="AlphaFoldDB" id="W9S9D5"/>
<organism evidence="1 2">
    <name type="scientific">Morus notabilis</name>
    <dbReference type="NCBI Taxonomy" id="981085"/>
    <lineage>
        <taxon>Eukaryota</taxon>
        <taxon>Viridiplantae</taxon>
        <taxon>Streptophyta</taxon>
        <taxon>Embryophyta</taxon>
        <taxon>Tracheophyta</taxon>
        <taxon>Spermatophyta</taxon>
        <taxon>Magnoliopsida</taxon>
        <taxon>eudicotyledons</taxon>
        <taxon>Gunneridae</taxon>
        <taxon>Pentapetalae</taxon>
        <taxon>rosids</taxon>
        <taxon>fabids</taxon>
        <taxon>Rosales</taxon>
        <taxon>Moraceae</taxon>
        <taxon>Moreae</taxon>
        <taxon>Morus</taxon>
    </lineage>
</organism>
<keyword evidence="2" id="KW-1185">Reference proteome</keyword>